<dbReference type="RefSeq" id="WP_185666399.1">
    <property type="nucleotide sequence ID" value="NZ_JABBJF010000002.1"/>
</dbReference>
<keyword evidence="2" id="KW-1185">Reference proteome</keyword>
<evidence type="ECO:0008006" key="3">
    <source>
        <dbReference type="Google" id="ProtNLM"/>
    </source>
</evidence>
<evidence type="ECO:0000313" key="1">
    <source>
        <dbReference type="EMBL" id="MBC1184570.1"/>
    </source>
</evidence>
<reference evidence="1 2" key="1">
    <citation type="submission" date="2020-04" db="EMBL/GenBank/DDBJ databases">
        <title>The draft genome of Kluyvera sichuanensis strain SCKS090646.</title>
        <authorList>
            <person name="Wei L."/>
            <person name="Liu L."/>
            <person name="Feng Y."/>
            <person name="Zong Z."/>
        </authorList>
    </citation>
    <scope>NUCLEOTIDE SEQUENCE [LARGE SCALE GENOMIC DNA]</scope>
    <source>
        <strain evidence="1 2">090646</strain>
    </source>
</reference>
<gene>
    <name evidence="1" type="ORF">HII27_02455</name>
</gene>
<evidence type="ECO:0000313" key="2">
    <source>
        <dbReference type="Proteomes" id="UP000607331"/>
    </source>
</evidence>
<proteinExistence type="predicted"/>
<dbReference type="EMBL" id="JABBJF010000002">
    <property type="protein sequence ID" value="MBC1184570.1"/>
    <property type="molecule type" value="Genomic_DNA"/>
</dbReference>
<name>A0ABR6RN76_9ENTR</name>
<organism evidence="1 2">
    <name type="scientific">Kluyvera sichuanensis</name>
    <dbReference type="NCBI Taxonomy" id="2725494"/>
    <lineage>
        <taxon>Bacteria</taxon>
        <taxon>Pseudomonadati</taxon>
        <taxon>Pseudomonadota</taxon>
        <taxon>Gammaproteobacteria</taxon>
        <taxon>Enterobacterales</taxon>
        <taxon>Enterobacteriaceae</taxon>
        <taxon>Kluyvera</taxon>
    </lineage>
</organism>
<sequence>MTIVYITRTAEQTLDVIEAYKATRMPLKEAQAFTADLLERALDAIETNPTRYPPDPGALQMGITLQRWLDVDSQYLCLYRYFPKEDMALLDIFSSTRQNYLSLLYMVQLSRP</sequence>
<accession>A0ABR6RN76</accession>
<dbReference type="Gene3D" id="3.30.2310.20">
    <property type="entry name" value="RelE-like"/>
    <property type="match status" value="1"/>
</dbReference>
<dbReference type="Proteomes" id="UP000607331">
    <property type="component" value="Unassembled WGS sequence"/>
</dbReference>
<protein>
    <recommendedName>
        <fullName evidence="3">Type II toxin-antitoxin system RelE/ParE family toxin</fullName>
    </recommendedName>
</protein>
<dbReference type="InterPro" id="IPR035093">
    <property type="entry name" value="RelE/ParE_toxin_dom_sf"/>
</dbReference>
<comment type="caution">
    <text evidence="1">The sequence shown here is derived from an EMBL/GenBank/DDBJ whole genome shotgun (WGS) entry which is preliminary data.</text>
</comment>